<dbReference type="EMBL" id="GBRH01200760">
    <property type="protein sequence ID" value="JAD97135.1"/>
    <property type="molecule type" value="Transcribed_RNA"/>
</dbReference>
<organism evidence="1">
    <name type="scientific">Arundo donax</name>
    <name type="common">Giant reed</name>
    <name type="synonym">Donax arundinaceus</name>
    <dbReference type="NCBI Taxonomy" id="35708"/>
    <lineage>
        <taxon>Eukaryota</taxon>
        <taxon>Viridiplantae</taxon>
        <taxon>Streptophyta</taxon>
        <taxon>Embryophyta</taxon>
        <taxon>Tracheophyta</taxon>
        <taxon>Spermatophyta</taxon>
        <taxon>Magnoliopsida</taxon>
        <taxon>Liliopsida</taxon>
        <taxon>Poales</taxon>
        <taxon>Poaceae</taxon>
        <taxon>PACMAD clade</taxon>
        <taxon>Arundinoideae</taxon>
        <taxon>Arundineae</taxon>
        <taxon>Arundo</taxon>
    </lineage>
</organism>
<reference evidence="1" key="2">
    <citation type="journal article" date="2015" name="Data Brief">
        <title>Shoot transcriptome of the giant reed, Arundo donax.</title>
        <authorList>
            <person name="Barrero R.A."/>
            <person name="Guerrero F.D."/>
            <person name="Moolhuijzen P."/>
            <person name="Goolsby J.A."/>
            <person name="Tidwell J."/>
            <person name="Bellgard S.E."/>
            <person name="Bellgard M.I."/>
        </authorList>
    </citation>
    <scope>NUCLEOTIDE SEQUENCE</scope>
    <source>
        <tissue evidence="1">Shoot tissue taken approximately 20 cm above the soil surface</tissue>
    </source>
</reference>
<name>A0A0A9EH31_ARUDO</name>
<proteinExistence type="predicted"/>
<dbReference type="AlphaFoldDB" id="A0A0A9EH31"/>
<protein>
    <submittedName>
        <fullName evidence="1">Uncharacterized protein</fullName>
    </submittedName>
</protein>
<reference evidence="1" key="1">
    <citation type="submission" date="2014-09" db="EMBL/GenBank/DDBJ databases">
        <authorList>
            <person name="Magalhaes I.L.F."/>
            <person name="Oliveira U."/>
            <person name="Santos F.R."/>
            <person name="Vidigal T.H.D.A."/>
            <person name="Brescovit A.D."/>
            <person name="Santos A.J."/>
        </authorList>
    </citation>
    <scope>NUCLEOTIDE SEQUENCE</scope>
    <source>
        <tissue evidence="1">Shoot tissue taken approximately 20 cm above the soil surface</tissue>
    </source>
</reference>
<evidence type="ECO:0000313" key="1">
    <source>
        <dbReference type="EMBL" id="JAD97135.1"/>
    </source>
</evidence>
<accession>A0A0A9EH31</accession>
<sequence>MNAFYILAAIMRSESTAPFIVLLDLVTARLSVKVTL</sequence>